<proteinExistence type="predicted"/>
<name>A0A835DB87_TETSI</name>
<evidence type="ECO:0000256" key="1">
    <source>
        <dbReference type="SAM" id="Phobius"/>
    </source>
</evidence>
<accession>A0A835DB87</accession>
<feature type="transmembrane region" description="Helical" evidence="1">
    <location>
        <begin position="91"/>
        <end position="116"/>
    </location>
</feature>
<sequence length="146" mass="16073">MGAGTLKTLHFKPPSAGNGVLRRRHPSFPANNILSFGLTLVSSSNLSILPELRSVSRTIRASGRSDQMDSNVNRHAGTSKLAIVLTSAKTLINFAVTNFLPIGNCISLAWIIVYFFQPCYLHPCIFSRLEFSTPGGLYIYIYIKLL</sequence>
<keyword evidence="1" id="KW-0472">Membrane</keyword>
<evidence type="ECO:0000313" key="3">
    <source>
        <dbReference type="Proteomes" id="UP000655225"/>
    </source>
</evidence>
<evidence type="ECO:0000313" key="2">
    <source>
        <dbReference type="EMBL" id="KAF8397833.1"/>
    </source>
</evidence>
<comment type="caution">
    <text evidence="2">The sequence shown here is derived from an EMBL/GenBank/DDBJ whole genome shotgun (WGS) entry which is preliminary data.</text>
</comment>
<gene>
    <name evidence="2" type="ORF">HHK36_016758</name>
</gene>
<keyword evidence="1" id="KW-1133">Transmembrane helix</keyword>
<keyword evidence="1" id="KW-0812">Transmembrane</keyword>
<protein>
    <submittedName>
        <fullName evidence="2">Uncharacterized protein</fullName>
    </submittedName>
</protein>
<reference evidence="2 3" key="1">
    <citation type="submission" date="2020-04" db="EMBL/GenBank/DDBJ databases">
        <title>Plant Genome Project.</title>
        <authorList>
            <person name="Zhang R.-G."/>
        </authorList>
    </citation>
    <scope>NUCLEOTIDE SEQUENCE [LARGE SCALE GENOMIC DNA]</scope>
    <source>
        <strain evidence="2">YNK0</strain>
        <tissue evidence="2">Leaf</tissue>
    </source>
</reference>
<dbReference type="EMBL" id="JABCRI010000011">
    <property type="protein sequence ID" value="KAF8397833.1"/>
    <property type="molecule type" value="Genomic_DNA"/>
</dbReference>
<dbReference type="AlphaFoldDB" id="A0A835DB87"/>
<keyword evidence="3" id="KW-1185">Reference proteome</keyword>
<organism evidence="2 3">
    <name type="scientific">Tetracentron sinense</name>
    <name type="common">Spur-leaf</name>
    <dbReference type="NCBI Taxonomy" id="13715"/>
    <lineage>
        <taxon>Eukaryota</taxon>
        <taxon>Viridiplantae</taxon>
        <taxon>Streptophyta</taxon>
        <taxon>Embryophyta</taxon>
        <taxon>Tracheophyta</taxon>
        <taxon>Spermatophyta</taxon>
        <taxon>Magnoliopsida</taxon>
        <taxon>Trochodendrales</taxon>
        <taxon>Trochodendraceae</taxon>
        <taxon>Tetracentron</taxon>
    </lineage>
</organism>
<dbReference type="Proteomes" id="UP000655225">
    <property type="component" value="Unassembled WGS sequence"/>
</dbReference>